<feature type="transmembrane region" description="Helical" evidence="1">
    <location>
        <begin position="46"/>
        <end position="65"/>
    </location>
</feature>
<gene>
    <name evidence="3" type="ORF">BKA21_003273</name>
    <name evidence="2" type="ORF">Col01nite_22300</name>
</gene>
<reference evidence="2 5" key="2">
    <citation type="submission" date="2021-01" db="EMBL/GenBank/DDBJ databases">
        <title>Whole genome shotgun sequence of Cellulomonas oligotrophica NBRC 109435.</title>
        <authorList>
            <person name="Komaki H."/>
            <person name="Tamura T."/>
        </authorList>
    </citation>
    <scope>NUCLEOTIDE SEQUENCE [LARGE SCALE GENOMIC DNA]</scope>
    <source>
        <strain evidence="2 5">NBRC 109435</strain>
    </source>
</reference>
<reference evidence="3 4" key="1">
    <citation type="submission" date="2020-07" db="EMBL/GenBank/DDBJ databases">
        <title>Sequencing the genomes of 1000 actinobacteria strains.</title>
        <authorList>
            <person name="Klenk H.-P."/>
        </authorList>
    </citation>
    <scope>NUCLEOTIDE SEQUENCE [LARGE SCALE GENOMIC DNA]</scope>
    <source>
        <strain evidence="3 4">DSM 24482</strain>
    </source>
</reference>
<evidence type="ECO:0000313" key="4">
    <source>
        <dbReference type="Proteomes" id="UP000577956"/>
    </source>
</evidence>
<evidence type="ECO:0000313" key="2">
    <source>
        <dbReference type="EMBL" id="GIG33071.1"/>
    </source>
</evidence>
<comment type="caution">
    <text evidence="3">The sequence shown here is derived from an EMBL/GenBank/DDBJ whole genome shotgun (WGS) entry which is preliminary data.</text>
</comment>
<sequence>MTARTWFTVGTAVAGVVAVVFATVGDGVVVDDATGLRKVVVDHAHTLVWVLLALALGAAAVAGRWTALSQVLAVAAGITYGTFLLSVFVLR</sequence>
<evidence type="ECO:0000313" key="3">
    <source>
        <dbReference type="EMBL" id="NYD87724.1"/>
    </source>
</evidence>
<evidence type="ECO:0000256" key="1">
    <source>
        <dbReference type="SAM" id="Phobius"/>
    </source>
</evidence>
<dbReference type="Proteomes" id="UP000577956">
    <property type="component" value="Unassembled WGS sequence"/>
</dbReference>
<dbReference type="EMBL" id="JACCBK010000001">
    <property type="protein sequence ID" value="NYD87724.1"/>
    <property type="molecule type" value="Genomic_DNA"/>
</dbReference>
<protein>
    <submittedName>
        <fullName evidence="3">Uncharacterized protein</fullName>
    </submittedName>
</protein>
<dbReference type="Proteomes" id="UP000618382">
    <property type="component" value="Unassembled WGS sequence"/>
</dbReference>
<keyword evidence="1" id="KW-0812">Transmembrane</keyword>
<name>A0A7Y9K0C8_9CELL</name>
<dbReference type="AlphaFoldDB" id="A0A7Y9K0C8"/>
<accession>A0A7Y9K0C8</accession>
<keyword evidence="1" id="KW-0472">Membrane</keyword>
<keyword evidence="5" id="KW-1185">Reference proteome</keyword>
<dbReference type="RefSeq" id="WP_140460057.1">
    <property type="nucleotide sequence ID" value="NZ_BAABFI010000010.1"/>
</dbReference>
<feature type="transmembrane region" description="Helical" evidence="1">
    <location>
        <begin position="71"/>
        <end position="90"/>
    </location>
</feature>
<proteinExistence type="predicted"/>
<evidence type="ECO:0000313" key="5">
    <source>
        <dbReference type="Proteomes" id="UP000618382"/>
    </source>
</evidence>
<feature type="transmembrane region" description="Helical" evidence="1">
    <location>
        <begin position="6"/>
        <end position="25"/>
    </location>
</feature>
<organism evidence="3 4">
    <name type="scientific">Cellulomonas oligotrophica</name>
    <dbReference type="NCBI Taxonomy" id="931536"/>
    <lineage>
        <taxon>Bacteria</taxon>
        <taxon>Bacillati</taxon>
        <taxon>Actinomycetota</taxon>
        <taxon>Actinomycetes</taxon>
        <taxon>Micrococcales</taxon>
        <taxon>Cellulomonadaceae</taxon>
        <taxon>Cellulomonas</taxon>
    </lineage>
</organism>
<dbReference type="EMBL" id="BONN01000005">
    <property type="protein sequence ID" value="GIG33071.1"/>
    <property type="molecule type" value="Genomic_DNA"/>
</dbReference>
<keyword evidence="1" id="KW-1133">Transmembrane helix</keyword>